<dbReference type="EMBL" id="JAQLGM010000059">
    <property type="protein sequence ID" value="MDB2002133.1"/>
    <property type="molecule type" value="Genomic_DNA"/>
</dbReference>
<evidence type="ECO:0000313" key="7">
    <source>
        <dbReference type="Proteomes" id="UP001203136"/>
    </source>
</evidence>
<name>A0AAW6ARA0_CLOSY</name>
<dbReference type="SUPFAM" id="SSF53163">
    <property type="entry name" value="HybD-like"/>
    <property type="match status" value="1"/>
</dbReference>
<dbReference type="GO" id="GO:0004222">
    <property type="term" value="F:metalloendopeptidase activity"/>
    <property type="evidence" value="ECO:0007669"/>
    <property type="project" value="UniProtKB-UniRule"/>
</dbReference>
<reference evidence="6" key="2">
    <citation type="submission" date="2023-01" db="EMBL/GenBank/DDBJ databases">
        <title>Human gut microbiome strain richness.</title>
        <authorList>
            <person name="Chen-Liaw A."/>
        </authorList>
    </citation>
    <scope>NUCLEOTIDE SEQUENCE</scope>
    <source>
        <strain evidence="6">B1_m1001713B170214d0_201011</strain>
    </source>
</reference>
<dbReference type="InterPro" id="IPR023430">
    <property type="entry name" value="Pept_HybD-like_dom_sf"/>
</dbReference>
<evidence type="ECO:0000256" key="3">
    <source>
        <dbReference type="ARBA" id="ARBA00023145"/>
    </source>
</evidence>
<comment type="catalytic activity">
    <reaction evidence="4">
        <text>Endopeptidase action with P4 Glu or Asp, P1 preferably Glu &gt; Asp, P1' hydrophobic and P2' Ala.</text>
        <dbReference type="EC" id="3.4.24.78"/>
    </reaction>
</comment>
<protein>
    <recommendedName>
        <fullName evidence="4">Germination protease</fullName>
        <ecNumber evidence="4">3.4.24.78</ecNumber>
    </recommendedName>
    <alternativeName>
        <fullName evidence="4">GPR endopeptidase</fullName>
    </alternativeName>
    <alternativeName>
        <fullName evidence="4">Germination proteinase</fullName>
    </alternativeName>
    <alternativeName>
        <fullName evidence="4">Spore protease</fullName>
    </alternativeName>
</protein>
<gene>
    <name evidence="4 5" type="primary">gpr</name>
    <name evidence="5" type="ORF">K5I21_12140</name>
    <name evidence="6" type="ORF">PM006_18200</name>
</gene>
<sequence>MFNRKNNSNTDQNKIGELPSFEARTDLAVEEQESFAGDGGEIKGVALREWHHRNSHIRLTEVSIMDEQGARAMGKPVGTYLTLDVPDMAEKDDGYHEEVAEELGKQLNLLIKKMCPNKKEKASVLVVGLGNIQVTPDSLGPRVVDNLQMTRHFLGEYGEDFCERNDLPVLSGIIPGVMAQTGMETAEIVKGVVDETKPDMVLAIDALAARNVRRLASTIQLTDTGIHPGSGVGNHRHSMTKDSLGVPVAALGIPTVVGAAAIVHGTVEALIHTLAMNSGTEGYAKYMEDLDPESQYELIRELMEPEFGPMFVTPQDIDERVKQLSFTVSEGIHRALYGKKS</sequence>
<dbReference type="PIRSF" id="PIRSF019549">
    <property type="entry name" value="Peptidase_A25"/>
    <property type="match status" value="1"/>
</dbReference>
<dbReference type="InterPro" id="IPR005080">
    <property type="entry name" value="Peptidase_A25"/>
</dbReference>
<feature type="chain" id="PRO_5044352331" description="Germination protease" evidence="4">
    <location>
        <begin position="27"/>
        <end position="341"/>
    </location>
</feature>
<dbReference type="GO" id="GO:0006508">
    <property type="term" value="P:proteolysis"/>
    <property type="evidence" value="ECO:0007669"/>
    <property type="project" value="UniProtKB-UniRule"/>
</dbReference>
<feature type="propeptide" id="PRO_5044352330" evidence="4">
    <location>
        <begin position="1"/>
        <end position="26"/>
    </location>
</feature>
<evidence type="ECO:0000313" key="6">
    <source>
        <dbReference type="EMBL" id="MDB2002133.1"/>
    </source>
</evidence>
<evidence type="ECO:0000256" key="1">
    <source>
        <dbReference type="ARBA" id="ARBA00022670"/>
    </source>
</evidence>
<dbReference type="Pfam" id="PF03418">
    <property type="entry name" value="Peptidase_A25"/>
    <property type="match status" value="1"/>
</dbReference>
<comment type="function">
    <text evidence="4">Initiates the rapid degradation of small, acid-soluble proteins during spore germination.</text>
</comment>
<comment type="caution">
    <text evidence="5">The sequence shown here is derived from an EMBL/GenBank/DDBJ whole genome shotgun (WGS) entry which is preliminary data.</text>
</comment>
<dbReference type="NCBIfam" id="TIGR01441">
    <property type="entry name" value="GPR"/>
    <property type="match status" value="1"/>
</dbReference>
<proteinExistence type="inferred from homology"/>
<dbReference type="Gene3D" id="3.40.50.1450">
    <property type="entry name" value="HybD-like"/>
    <property type="match status" value="1"/>
</dbReference>
<dbReference type="Proteomes" id="UP001203136">
    <property type="component" value="Unassembled WGS sequence"/>
</dbReference>
<comment type="PTM">
    <text evidence="4">Autoproteolytically processed. The inactive tetrameric zymogen termed p46 autoprocesses to a smaller form termed p41, which is active only during spore germination.</text>
</comment>
<dbReference type="AlphaFoldDB" id="A0AAW6ARA0"/>
<reference evidence="5" key="1">
    <citation type="journal article" date="2022" name="Cell Host Microbe">
        <title>Colonization of the live biotherapeutic product VE303 and modulation of the microbiota and metabolites in healthy volunteers.</title>
        <authorList>
            <person name="Dsouza M."/>
            <person name="Menon R."/>
            <person name="Crossette E."/>
            <person name="Bhattarai S.K."/>
            <person name="Schneider J."/>
            <person name="Kim Y.G."/>
            <person name="Reddy S."/>
            <person name="Caballero S."/>
            <person name="Felix C."/>
            <person name="Cornacchione L."/>
            <person name="Hendrickson J."/>
            <person name="Watson A.R."/>
            <person name="Minot S.S."/>
            <person name="Greenfield N."/>
            <person name="Schopf L."/>
            <person name="Szabady R."/>
            <person name="Patarroyo J."/>
            <person name="Smith W."/>
            <person name="Harrison P."/>
            <person name="Kuijper E.J."/>
            <person name="Kelly C.P."/>
            <person name="Olle B."/>
            <person name="Bobilev D."/>
            <person name="Silber J.L."/>
            <person name="Bucci V."/>
            <person name="Roberts B."/>
            <person name="Faith J."/>
            <person name="Norman J.M."/>
        </authorList>
    </citation>
    <scope>NUCLEOTIDE SEQUENCE</scope>
    <source>
        <strain evidence="5">VE303-04</strain>
    </source>
</reference>
<evidence type="ECO:0000313" key="5">
    <source>
        <dbReference type="EMBL" id="MCK0086610.1"/>
    </source>
</evidence>
<dbReference type="RefSeq" id="WP_003498883.1">
    <property type="nucleotide sequence ID" value="NZ_BAABZD010000011.1"/>
</dbReference>
<evidence type="ECO:0000256" key="2">
    <source>
        <dbReference type="ARBA" id="ARBA00022801"/>
    </source>
</evidence>
<keyword evidence="3 4" id="KW-0865">Zymogen</keyword>
<evidence type="ECO:0000256" key="4">
    <source>
        <dbReference type="HAMAP-Rule" id="MF_00626"/>
    </source>
</evidence>
<dbReference type="GO" id="GO:0009847">
    <property type="term" value="P:spore germination"/>
    <property type="evidence" value="ECO:0007669"/>
    <property type="project" value="UniProtKB-UniRule"/>
</dbReference>
<comment type="similarity">
    <text evidence="4">Belongs to the peptidase A25 family.</text>
</comment>
<organism evidence="5 7">
    <name type="scientific">Clostridium symbiosum</name>
    <name type="common">Bacteroides symbiosus</name>
    <dbReference type="NCBI Taxonomy" id="1512"/>
    <lineage>
        <taxon>Bacteria</taxon>
        <taxon>Bacillati</taxon>
        <taxon>Bacillota</taxon>
        <taxon>Clostridia</taxon>
        <taxon>Lachnospirales</taxon>
        <taxon>Lachnospiraceae</taxon>
        <taxon>Otoolea</taxon>
    </lineage>
</organism>
<dbReference type="Proteomes" id="UP001300871">
    <property type="component" value="Unassembled WGS sequence"/>
</dbReference>
<dbReference type="EC" id="3.4.24.78" evidence="4"/>
<dbReference type="EMBL" id="JAINVB010000001">
    <property type="protein sequence ID" value="MCK0086610.1"/>
    <property type="molecule type" value="Genomic_DNA"/>
</dbReference>
<dbReference type="HAMAP" id="MF_00626">
    <property type="entry name" value="Germination_prot"/>
    <property type="match status" value="1"/>
</dbReference>
<keyword evidence="1 4" id="KW-0645">Protease</keyword>
<dbReference type="GeneID" id="57970208"/>
<keyword evidence="2 4" id="KW-0378">Hydrolase</keyword>
<accession>A0AAW6ARA0</accession>
<comment type="subunit">
    <text evidence="4">Homotetramer.</text>
</comment>